<feature type="transmembrane region" description="Helical" evidence="1">
    <location>
        <begin position="543"/>
        <end position="562"/>
    </location>
</feature>
<dbReference type="PANTHER" id="PTHR46795">
    <property type="entry name" value="ABC TRANSPORTER PERMEASE-RELATED-RELATED"/>
    <property type="match status" value="1"/>
</dbReference>
<dbReference type="KEGG" id="awo:Awo_c10040"/>
<reference evidence="2 3" key="2">
    <citation type="journal article" date="2012" name="PLoS ONE">
        <title>An ancient pathway combining carbon dioxide fixation with the generation and utilization of a sodium ion gradient for ATP synthesis.</title>
        <authorList>
            <person name="Poehlein A."/>
            <person name="Schmidt S."/>
            <person name="Kaster A.K."/>
            <person name="Goenrich M."/>
            <person name="Vollmers J."/>
            <person name="Thurmer A."/>
            <person name="Bertsch J."/>
            <person name="Schuchmann K."/>
            <person name="Voigt B."/>
            <person name="Hecker M."/>
            <person name="Daniel R."/>
            <person name="Thauer R.K."/>
            <person name="Gottschalk G."/>
            <person name="Muller V."/>
        </authorList>
    </citation>
    <scope>NUCLEOTIDE SEQUENCE [LARGE SCALE GENOMIC DNA]</scope>
    <source>
        <strain evidence="3">ATCC 29683 / DSM 1030 / JCM 2381 / KCTC 1655 / WB1</strain>
    </source>
</reference>
<dbReference type="EMBL" id="CP002987">
    <property type="protein sequence ID" value="AFA47790.1"/>
    <property type="molecule type" value="Genomic_DNA"/>
</dbReference>
<dbReference type="InterPro" id="IPR052536">
    <property type="entry name" value="ABC-4_Integral_Memb_Prot"/>
</dbReference>
<dbReference type="PANTHER" id="PTHR46795:SF3">
    <property type="entry name" value="ABC TRANSPORTER PERMEASE"/>
    <property type="match status" value="1"/>
</dbReference>
<feature type="transmembrane region" description="Helical" evidence="1">
    <location>
        <begin position="223"/>
        <end position="245"/>
    </location>
</feature>
<feature type="transmembrane region" description="Helical" evidence="1">
    <location>
        <begin position="20"/>
        <end position="41"/>
    </location>
</feature>
<dbReference type="RefSeq" id="WP_014355393.1">
    <property type="nucleotide sequence ID" value="NC_016894.1"/>
</dbReference>
<keyword evidence="1" id="KW-1133">Transmembrane helix</keyword>
<evidence type="ECO:0000313" key="3">
    <source>
        <dbReference type="Proteomes" id="UP000007177"/>
    </source>
</evidence>
<protein>
    <submittedName>
        <fullName evidence="2">ABC transport system permease protein</fullName>
    </submittedName>
</protein>
<proteinExistence type="predicted"/>
<feature type="transmembrane region" description="Helical" evidence="1">
    <location>
        <begin position="196"/>
        <end position="217"/>
    </location>
</feature>
<organism evidence="2 3">
    <name type="scientific">Acetobacterium woodii (strain ATCC 29683 / DSM 1030 / JCM 2381 / KCTC 1655 / WB1)</name>
    <dbReference type="NCBI Taxonomy" id="931626"/>
    <lineage>
        <taxon>Bacteria</taxon>
        <taxon>Bacillati</taxon>
        <taxon>Bacillota</taxon>
        <taxon>Clostridia</taxon>
        <taxon>Eubacteriales</taxon>
        <taxon>Eubacteriaceae</taxon>
        <taxon>Acetobacterium</taxon>
    </lineage>
</organism>
<dbReference type="STRING" id="931626.Awo_c10040"/>
<reference evidence="3" key="1">
    <citation type="submission" date="2011-07" db="EMBL/GenBank/DDBJ databases">
        <title>Complete genome sequence of Acetobacterium woodii.</title>
        <authorList>
            <person name="Poehlein A."/>
            <person name="Schmidt S."/>
            <person name="Kaster A.-K."/>
            <person name="Goenrich M."/>
            <person name="Vollmers J."/>
            <person name="Thuermer A."/>
            <person name="Gottschalk G."/>
            <person name="Thauer R.K."/>
            <person name="Daniel R."/>
            <person name="Mueller V."/>
        </authorList>
    </citation>
    <scope>NUCLEOTIDE SEQUENCE [LARGE SCALE GENOMIC DNA]</scope>
    <source>
        <strain evidence="3">ATCC 29683 / DSM 1030 / JCM 2381 / KCTC 1655 / WB1</strain>
    </source>
</reference>
<sequence>MLLKILFKNFRSSLKDYLLFFIHQSLMVVIFFVMTFFFRIAVKVSEMDHVSSLASFIYVAVVIVLIITLVSTNMNLRNYLMIRNKDYHFLAILGIRPQMLYLLLCVEFAMGSLLAILVGLLGGSFCVLGIADLLGKAGFQNDSLLVSIWNYLNSSFIFIVIIGICMASNRRYFRRSGNKANYESPIEWESYKAYDLNFLLIGCLMIIGILVSLWFYYSVLNSLISMMLLVGSACLIVFSGSRFFFKKMRKNKNLYYKNLLTFNRMMYKFNKNKKLLFTIFSLNFLIFYLMGSITASYGTLINADDQESYPYDIIAISELKMDENVINESGITAFETIPILPVYDSNDNREPHYWGISLNSYYKLTGKEEALAGNEIILISQQEGAQNSATTAMKRALTIAGSSSNYQIQKYFQEIIFGKISNKNLNNIIVFSDEEFQQKYFNANNETTLFLGEIPINFDKAAFDQRDLLAMVYKQDLLQQIKNENQMMFLIFALLGLTMMLQLGSSLYFRFFTDKNQFLADTRCLKQLGMTDKEVKKIYTKETTMLIFLPIVTSFLWSGFFFCAEMKFQNVDFVENSGLFMAFGIGYFLIELTFYKILERQLVSHVSCG</sequence>
<gene>
    <name evidence="2" type="ordered locus">Awo_c10040</name>
</gene>
<feature type="transmembrane region" description="Helical" evidence="1">
    <location>
        <begin position="53"/>
        <end position="76"/>
    </location>
</feature>
<feature type="transmembrane region" description="Helical" evidence="1">
    <location>
        <begin position="577"/>
        <end position="595"/>
    </location>
</feature>
<dbReference type="OrthoDB" id="1937696at2"/>
<dbReference type="HOGENOM" id="CLU_448085_0_0_9"/>
<dbReference type="Proteomes" id="UP000007177">
    <property type="component" value="Chromosome"/>
</dbReference>
<feature type="transmembrane region" description="Helical" evidence="1">
    <location>
        <begin position="151"/>
        <end position="169"/>
    </location>
</feature>
<evidence type="ECO:0000313" key="2">
    <source>
        <dbReference type="EMBL" id="AFA47790.1"/>
    </source>
</evidence>
<dbReference type="eggNOG" id="COG0577">
    <property type="taxonomic scope" value="Bacteria"/>
</dbReference>
<keyword evidence="1" id="KW-0472">Membrane</keyword>
<dbReference type="AlphaFoldDB" id="H6LCK8"/>
<keyword evidence="3" id="KW-1185">Reference proteome</keyword>
<feature type="transmembrane region" description="Helical" evidence="1">
    <location>
        <begin position="100"/>
        <end position="131"/>
    </location>
</feature>
<keyword evidence="1" id="KW-0812">Transmembrane</keyword>
<name>H6LCK8_ACEWD</name>
<feature type="transmembrane region" description="Helical" evidence="1">
    <location>
        <begin position="487"/>
        <end position="509"/>
    </location>
</feature>
<feature type="transmembrane region" description="Helical" evidence="1">
    <location>
        <begin position="275"/>
        <end position="298"/>
    </location>
</feature>
<evidence type="ECO:0000256" key="1">
    <source>
        <dbReference type="SAM" id="Phobius"/>
    </source>
</evidence>
<accession>H6LCK8</accession>